<dbReference type="InterPro" id="IPR051049">
    <property type="entry name" value="Dienelactone_hydrolase-like"/>
</dbReference>
<keyword evidence="4" id="KW-1185">Reference proteome</keyword>
<gene>
    <name evidence="3" type="ORF">OD750_017175</name>
</gene>
<dbReference type="PANTHER" id="PTHR46623">
    <property type="entry name" value="CARBOXYMETHYLENEBUTENOLIDASE-RELATED"/>
    <property type="match status" value="1"/>
</dbReference>
<dbReference type="Pfam" id="PF01738">
    <property type="entry name" value="DLH"/>
    <property type="match status" value="1"/>
</dbReference>
<dbReference type="InterPro" id="IPR029058">
    <property type="entry name" value="AB_hydrolase_fold"/>
</dbReference>
<dbReference type="GO" id="GO:0016787">
    <property type="term" value="F:hydrolase activity"/>
    <property type="evidence" value="ECO:0007669"/>
    <property type="project" value="UniProtKB-KW"/>
</dbReference>
<reference evidence="3" key="1">
    <citation type="submission" date="2023-02" db="EMBL/GenBank/DDBJ databases">
        <title>Tahibacter soli sp. nov. isolated from soil.</title>
        <authorList>
            <person name="Baek J.H."/>
            <person name="Lee J.K."/>
            <person name="Choi D.G."/>
            <person name="Jeon C.O."/>
        </authorList>
    </citation>
    <scope>NUCLEOTIDE SEQUENCE</scope>
    <source>
        <strain evidence="3">BL</strain>
    </source>
</reference>
<keyword evidence="3" id="KW-0378">Hydrolase</keyword>
<protein>
    <submittedName>
        <fullName evidence="3">Dienelactone hydrolase family protein</fullName>
    </submittedName>
</protein>
<dbReference type="RefSeq" id="WP_272842018.1">
    <property type="nucleotide sequence ID" value="NZ_JAOVZO020000018.1"/>
</dbReference>
<dbReference type="PANTHER" id="PTHR46623:SF6">
    <property type="entry name" value="ALPHA_BETA-HYDROLASES SUPERFAMILY PROTEIN"/>
    <property type="match status" value="1"/>
</dbReference>
<dbReference type="Gene3D" id="3.40.50.1820">
    <property type="entry name" value="alpha/beta hydrolase"/>
    <property type="match status" value="1"/>
</dbReference>
<evidence type="ECO:0000259" key="2">
    <source>
        <dbReference type="Pfam" id="PF23678"/>
    </source>
</evidence>
<evidence type="ECO:0000313" key="3">
    <source>
        <dbReference type="EMBL" id="MDC8014280.1"/>
    </source>
</evidence>
<evidence type="ECO:0000313" key="4">
    <source>
        <dbReference type="Proteomes" id="UP001139971"/>
    </source>
</evidence>
<organism evidence="3 4">
    <name type="scientific">Tahibacter soli</name>
    <dbReference type="NCBI Taxonomy" id="2983605"/>
    <lineage>
        <taxon>Bacteria</taxon>
        <taxon>Pseudomonadati</taxon>
        <taxon>Pseudomonadota</taxon>
        <taxon>Gammaproteobacteria</taxon>
        <taxon>Lysobacterales</taxon>
        <taxon>Rhodanobacteraceae</taxon>
        <taxon>Tahibacter</taxon>
    </lineage>
</organism>
<dbReference type="Pfam" id="PF23678">
    <property type="entry name" value="YqhI"/>
    <property type="match status" value="1"/>
</dbReference>
<dbReference type="InterPro" id="IPR057802">
    <property type="entry name" value="YqhI_dom"/>
</dbReference>
<comment type="caution">
    <text evidence="3">The sequence shown here is derived from an EMBL/GenBank/DDBJ whole genome shotgun (WGS) entry which is preliminary data.</text>
</comment>
<feature type="domain" description="Dienelactone hydrolase" evidence="1">
    <location>
        <begin position="75"/>
        <end position="285"/>
    </location>
</feature>
<proteinExistence type="predicted"/>
<dbReference type="EMBL" id="JAOVZO020000018">
    <property type="protein sequence ID" value="MDC8014280.1"/>
    <property type="molecule type" value="Genomic_DNA"/>
</dbReference>
<dbReference type="AlphaFoldDB" id="A0A9X4BHK9"/>
<sequence length="288" mass="30577">MDQRVIELYNDYVHGSMPRRDFLARLTGILGSAAAVSAVLPLIEPNYVQAQQVANDDKRIVTEYAKYKGAQGDVKAFVAKPAGAKGKLPGVVVIHENRGLNAHIEDVARRAALAGYVAVAPDGLSAAGGAPQDQEQARDLFGKTDPAVIASDVLAAVPYLASRPDANGRIGVVGFCYGGSMSLQAAVHRAETTASVCFYGGAPKPEDVAKIKAPLCLHYAGSDERVNAGIADFRKSLDEHGVAYSLNMYPGTQHGFHNDSSAARYNEAAAKLAWARTLAFFEQYLKAG</sequence>
<evidence type="ECO:0000259" key="1">
    <source>
        <dbReference type="Pfam" id="PF01738"/>
    </source>
</evidence>
<accession>A0A9X4BHK9</accession>
<dbReference type="InterPro" id="IPR002925">
    <property type="entry name" value="Dienelactn_hydro"/>
</dbReference>
<dbReference type="Proteomes" id="UP001139971">
    <property type="component" value="Unassembled WGS sequence"/>
</dbReference>
<feature type="domain" description="YqhI" evidence="2">
    <location>
        <begin position="2"/>
        <end position="25"/>
    </location>
</feature>
<dbReference type="SUPFAM" id="SSF53474">
    <property type="entry name" value="alpha/beta-Hydrolases"/>
    <property type="match status" value="1"/>
</dbReference>
<name>A0A9X4BHK9_9GAMM</name>